<geneLocation type="plasmid" evidence="3">
    <name>pthf</name>
</geneLocation>
<organism evidence="2 3">
    <name type="scientific">Tetragenococcus halophilus</name>
    <name type="common">Pediococcus halophilus</name>
    <dbReference type="NCBI Taxonomy" id="51669"/>
    <lineage>
        <taxon>Bacteria</taxon>
        <taxon>Bacillati</taxon>
        <taxon>Bacillota</taxon>
        <taxon>Bacilli</taxon>
        <taxon>Lactobacillales</taxon>
        <taxon>Enterococcaceae</taxon>
        <taxon>Tetragenococcus</taxon>
    </lineage>
</organism>
<dbReference type="EMBL" id="CP027768">
    <property type="protein sequence ID" value="AYW49729.1"/>
    <property type="molecule type" value="Genomic_DNA"/>
</dbReference>
<gene>
    <name evidence="1" type="ORF">C7H83_04130</name>
    <name evidence="2" type="ORF">C7H83_13340</name>
</gene>
<dbReference type="Proteomes" id="UP000280475">
    <property type="component" value="Plasmid pTHF"/>
</dbReference>
<dbReference type="Proteomes" id="UP000280475">
    <property type="component" value="Chromosome"/>
</dbReference>
<evidence type="ECO:0000313" key="2">
    <source>
        <dbReference type="EMBL" id="AYW51475.1"/>
    </source>
</evidence>
<evidence type="ECO:0000313" key="1">
    <source>
        <dbReference type="EMBL" id="AYW49729.1"/>
    </source>
</evidence>
<keyword evidence="2" id="KW-0614">Plasmid</keyword>
<protein>
    <submittedName>
        <fullName evidence="2">Arsenical resistance operon transcriptional repressor ArsD</fullName>
    </submittedName>
</protein>
<dbReference type="Gene3D" id="3.40.30.10">
    <property type="entry name" value="Glutaredoxin"/>
    <property type="match status" value="1"/>
</dbReference>
<name>A0A3G5FMF2_TETHA</name>
<evidence type="ECO:0000313" key="3">
    <source>
        <dbReference type="Proteomes" id="UP000280475"/>
    </source>
</evidence>
<dbReference type="AlphaFoldDB" id="A0A3G5FMF2"/>
<accession>A0A3G5FMF2</accession>
<reference evidence="2 3" key="1">
    <citation type="journal article" date="2012" name="Int. J. Syst. Evol. Microbiol.">
        <title>Characterization of Tetragenococcus strains from sugar thick juice reveals a novel species, Tetragenococcus osmophilus sp. nov., and divides Tetragenococcus halophilus into two subspecies, T. halophilus subsp. halophilus subsp. nov. and T. halophilus subsp. flandriensis subsp. nov.</title>
        <authorList>
            <person name="Juste A."/>
            <person name="Van Trappen S."/>
            <person name="Verreth C."/>
            <person name="Cleenwerck I."/>
            <person name="De Vos P."/>
            <person name="Lievens B."/>
            <person name="Willems K.A."/>
        </authorList>
    </citation>
    <scope>NUCLEOTIDE SEQUENCE [LARGE SCALE GENOMIC DNA]</scope>
    <source>
        <strain evidence="2 3">LMG 26042</strain>
        <plasmid evidence="2">pTHF</plasmid>
        <plasmid evidence="3">pthf</plasmid>
    </source>
</reference>
<dbReference type="EMBL" id="CP027769">
    <property type="protein sequence ID" value="AYW51475.1"/>
    <property type="molecule type" value="Genomic_DNA"/>
</dbReference>
<geneLocation type="plasmid" evidence="2">
    <name>pTHF</name>
</geneLocation>
<proteinExistence type="predicted"/>
<sequence>MNSLPITVVNDEVIKIGSYPSNKEIMDYTGLQLITI</sequence>
<reference evidence="2" key="2">
    <citation type="submission" date="2018-03" db="EMBL/GenBank/DDBJ databases">
        <authorList>
            <person name="Jeon C.O."/>
        </authorList>
    </citation>
    <scope>NUCLEOTIDE SEQUENCE</scope>
    <source>
        <strain evidence="2">LMG 26042</strain>
        <plasmid evidence="2">pTHF</plasmid>
    </source>
</reference>